<organism evidence="1 2">
    <name type="scientific">Actinopolymorpha pittospori</name>
    <dbReference type="NCBI Taxonomy" id="648752"/>
    <lineage>
        <taxon>Bacteria</taxon>
        <taxon>Bacillati</taxon>
        <taxon>Actinomycetota</taxon>
        <taxon>Actinomycetes</taxon>
        <taxon>Propionibacteriales</taxon>
        <taxon>Actinopolymorphaceae</taxon>
        <taxon>Actinopolymorpha</taxon>
    </lineage>
</organism>
<proteinExistence type="predicted"/>
<dbReference type="GO" id="GO:0003746">
    <property type="term" value="F:translation elongation factor activity"/>
    <property type="evidence" value="ECO:0007669"/>
    <property type="project" value="UniProtKB-KW"/>
</dbReference>
<sequence length="145" mass="15773">MTRLTVRGRRHDHAGARAYVLDRRITGHDSFRPADLLVEGSPSHRTLARVRVLTLDDLTLVCPLPDQPALTQEWEGVLVLPDTPRATDLPADLAASLAAVGITPDRIEEAQRRYLAGFVAEARPGPTRDARVAVAVSAVRRGLAD</sequence>
<dbReference type="RefSeq" id="WP_192749537.1">
    <property type="nucleotide sequence ID" value="NZ_BAABJL010000133.1"/>
</dbReference>
<protein>
    <submittedName>
        <fullName evidence="1">RNA polymerase subunit RPABC4/transcription elongation factor Spt4</fullName>
    </submittedName>
</protein>
<accession>A0A927MRX2</accession>
<evidence type="ECO:0000313" key="1">
    <source>
        <dbReference type="EMBL" id="MBE1605152.1"/>
    </source>
</evidence>
<evidence type="ECO:0000313" key="2">
    <source>
        <dbReference type="Proteomes" id="UP000638648"/>
    </source>
</evidence>
<name>A0A927MRX2_9ACTN</name>
<dbReference type="EMBL" id="JADBEM010000001">
    <property type="protein sequence ID" value="MBE1605152.1"/>
    <property type="molecule type" value="Genomic_DNA"/>
</dbReference>
<comment type="caution">
    <text evidence="1">The sequence shown here is derived from an EMBL/GenBank/DDBJ whole genome shotgun (WGS) entry which is preliminary data.</text>
</comment>
<dbReference type="Proteomes" id="UP000638648">
    <property type="component" value="Unassembled WGS sequence"/>
</dbReference>
<keyword evidence="1" id="KW-0251">Elongation factor</keyword>
<gene>
    <name evidence="1" type="ORF">HEB94_002000</name>
</gene>
<keyword evidence="2" id="KW-1185">Reference proteome</keyword>
<dbReference type="AlphaFoldDB" id="A0A927MRX2"/>
<reference evidence="1" key="1">
    <citation type="submission" date="2020-10" db="EMBL/GenBank/DDBJ databases">
        <title>Sequencing the genomes of 1000 actinobacteria strains.</title>
        <authorList>
            <person name="Klenk H.-P."/>
        </authorList>
    </citation>
    <scope>NUCLEOTIDE SEQUENCE</scope>
    <source>
        <strain evidence="1">DSM 45354</strain>
    </source>
</reference>
<keyword evidence="1" id="KW-0648">Protein biosynthesis</keyword>